<evidence type="ECO:0000313" key="3">
    <source>
        <dbReference type="Proteomes" id="UP000271974"/>
    </source>
</evidence>
<dbReference type="PROSITE" id="PS50234">
    <property type="entry name" value="VWFA"/>
    <property type="match status" value="4"/>
</dbReference>
<dbReference type="Proteomes" id="UP000271974">
    <property type="component" value="Unassembled WGS sequence"/>
</dbReference>
<dbReference type="SUPFAM" id="SSF53300">
    <property type="entry name" value="vWA-like"/>
    <property type="match status" value="4"/>
</dbReference>
<dbReference type="CDD" id="cd01472">
    <property type="entry name" value="vWA_collagen"/>
    <property type="match status" value="1"/>
</dbReference>
<protein>
    <recommendedName>
        <fullName evidence="1">VWFA domain-containing protein</fullName>
    </recommendedName>
</protein>
<evidence type="ECO:0000313" key="2">
    <source>
        <dbReference type="EMBL" id="RUS71914.1"/>
    </source>
</evidence>
<dbReference type="Pfam" id="PF00092">
    <property type="entry name" value="VWA"/>
    <property type="match status" value="4"/>
</dbReference>
<comment type="caution">
    <text evidence="2">The sequence shown here is derived from an EMBL/GenBank/DDBJ whole genome shotgun (WGS) entry which is preliminary data.</text>
</comment>
<dbReference type="CDD" id="cd01450">
    <property type="entry name" value="vWFA_subfamily_ECM"/>
    <property type="match status" value="1"/>
</dbReference>
<dbReference type="PANTHER" id="PTHR24020">
    <property type="entry name" value="COLLAGEN ALPHA"/>
    <property type="match status" value="1"/>
</dbReference>
<dbReference type="InterPro" id="IPR036465">
    <property type="entry name" value="vWFA_dom_sf"/>
</dbReference>
<accession>A0A3S0ZCN2</accession>
<dbReference type="AlphaFoldDB" id="A0A3S0ZCN2"/>
<dbReference type="InterPro" id="IPR002035">
    <property type="entry name" value="VWF_A"/>
</dbReference>
<feature type="non-terminal residue" evidence="2">
    <location>
        <position position="1"/>
    </location>
</feature>
<gene>
    <name evidence="2" type="ORF">EGW08_020327</name>
</gene>
<dbReference type="SMART" id="SM00327">
    <property type="entry name" value="VWA"/>
    <property type="match status" value="4"/>
</dbReference>
<feature type="domain" description="VWFA" evidence="1">
    <location>
        <begin position="8"/>
        <end position="181"/>
    </location>
</feature>
<sequence>ACEQRAFDLVLLLDTSASEGLTHFQEQTSFAADLASQFEVGPTKVQIAAATFGSAVYRQFYLNQYDDTNSVVNAIRQIAYSGGATYTQLALEFVRTTFFADGYGHRKGVPKIVLIATDGRSTDRAETIRQADMLRNEGYIVYAVAIGTNIDLTEVNAIATDPSRVYQVQTFDDLQAFMPTLKSDMCFEIDQIPPFLPVPDQGPETCGVEPADVVFVLDSSSSEGSANFRKQLYFAGNVTQQLAVAPDKVQVAMVTFSSTVYNVFYLNTYDNKYDVLDAIARTRYIAGSTHTDEALAFVRMTTLSTLRGRRLNANPVVIVLTDGQSSLPQETKLAAQQLQGTGATVIAVGIGSNTDDDELSAIATDDAHKFNVNSFDFLFSIQDQIVKETCEGSLPTKEPHPECGDKPADIIFLMDASSSEGALNFEKMKAFIADFASQFVIGQGNVQISCVAFSTSIHIEFYLNETSSINDLLGKISNIRFYGGTTMTHLAFETVRTQVLTPENGGRLGAADTVILLTDGRSVVPTETRAEAQKLKDMGVNIITIGVGTSVDTVELEAVATDVQHAFSVINFDALKSIELELVQTACAACTTTEAADILIIIDSSSDESAALFKQEMDFVSNLVKGFTVGPDNMQFSLMTFATTPNVEFWFNTYKTKQEIIDSLQTVFFTKGDTNTHEALKFAREYSYLPFHGTRPDKSQYVIVVTDGRAKDFNATVAEADLLKRLQVTIMAVGIGANADKAELEAIATDPTHVFIADNADALKRIHGDITVRTCDSIFELRTTTPPPPA</sequence>
<dbReference type="STRING" id="188477.A0A3S0ZCN2"/>
<feature type="domain" description="VWFA" evidence="1">
    <location>
        <begin position="409"/>
        <end position="582"/>
    </location>
</feature>
<dbReference type="PRINTS" id="PR00453">
    <property type="entry name" value="VWFADOMAIN"/>
</dbReference>
<organism evidence="2 3">
    <name type="scientific">Elysia chlorotica</name>
    <name type="common">Eastern emerald elysia</name>
    <name type="synonym">Sea slug</name>
    <dbReference type="NCBI Taxonomy" id="188477"/>
    <lineage>
        <taxon>Eukaryota</taxon>
        <taxon>Metazoa</taxon>
        <taxon>Spiralia</taxon>
        <taxon>Lophotrochozoa</taxon>
        <taxon>Mollusca</taxon>
        <taxon>Gastropoda</taxon>
        <taxon>Heterobranchia</taxon>
        <taxon>Euthyneura</taxon>
        <taxon>Panpulmonata</taxon>
        <taxon>Sacoglossa</taxon>
        <taxon>Placobranchoidea</taxon>
        <taxon>Plakobranchidae</taxon>
        <taxon>Elysia</taxon>
    </lineage>
</organism>
<evidence type="ECO:0000259" key="1">
    <source>
        <dbReference type="PROSITE" id="PS50234"/>
    </source>
</evidence>
<proteinExistence type="predicted"/>
<reference evidence="2 3" key="1">
    <citation type="submission" date="2019-01" db="EMBL/GenBank/DDBJ databases">
        <title>A draft genome assembly of the solar-powered sea slug Elysia chlorotica.</title>
        <authorList>
            <person name="Cai H."/>
            <person name="Li Q."/>
            <person name="Fang X."/>
            <person name="Li J."/>
            <person name="Curtis N.E."/>
            <person name="Altenburger A."/>
            <person name="Shibata T."/>
            <person name="Feng M."/>
            <person name="Maeda T."/>
            <person name="Schwartz J.A."/>
            <person name="Shigenobu S."/>
            <person name="Lundholm N."/>
            <person name="Nishiyama T."/>
            <person name="Yang H."/>
            <person name="Hasebe M."/>
            <person name="Li S."/>
            <person name="Pierce S.K."/>
            <person name="Wang J."/>
        </authorList>
    </citation>
    <scope>NUCLEOTIDE SEQUENCE [LARGE SCALE GENOMIC DNA]</scope>
    <source>
        <strain evidence="2">EC2010</strain>
        <tissue evidence="2">Whole organism of an adult</tissue>
    </source>
</reference>
<dbReference type="InterPro" id="IPR050525">
    <property type="entry name" value="ECM_Assembly_Org"/>
</dbReference>
<dbReference type="Gene3D" id="3.40.50.410">
    <property type="entry name" value="von Willebrand factor, type A domain"/>
    <property type="match status" value="4"/>
</dbReference>
<feature type="domain" description="VWFA" evidence="1">
    <location>
        <begin position="597"/>
        <end position="770"/>
    </location>
</feature>
<name>A0A3S0ZCN2_ELYCH</name>
<dbReference type="PANTHER" id="PTHR24020:SF20">
    <property type="entry name" value="PH DOMAIN-CONTAINING PROTEIN"/>
    <property type="match status" value="1"/>
</dbReference>
<dbReference type="EMBL" id="RQTK01001141">
    <property type="protein sequence ID" value="RUS71914.1"/>
    <property type="molecule type" value="Genomic_DNA"/>
</dbReference>
<keyword evidence="3" id="KW-1185">Reference proteome</keyword>
<dbReference type="OrthoDB" id="5985714at2759"/>
<feature type="domain" description="VWFA" evidence="1">
    <location>
        <begin position="212"/>
        <end position="385"/>
    </location>
</feature>